<reference evidence="3" key="1">
    <citation type="submission" date="2016-10" db="EMBL/GenBank/DDBJ databases">
        <authorList>
            <person name="Varghese N."/>
            <person name="Submissions S."/>
        </authorList>
    </citation>
    <scope>NUCLEOTIDE SEQUENCE [LARGE SCALE GENOMIC DNA]</scope>
    <source>
        <strain evidence="3">DSM 46136</strain>
    </source>
</reference>
<feature type="compositionally biased region" description="Polar residues" evidence="1">
    <location>
        <begin position="86"/>
        <end position="99"/>
    </location>
</feature>
<evidence type="ECO:0000313" key="3">
    <source>
        <dbReference type="Proteomes" id="UP000199546"/>
    </source>
</evidence>
<accession>A0A1I7D9J6</accession>
<feature type="region of interest" description="Disordered" evidence="1">
    <location>
        <begin position="57"/>
        <end position="99"/>
    </location>
</feature>
<dbReference type="RefSeq" id="WP_093584909.1">
    <property type="nucleotide sequence ID" value="NZ_FPBA01000041.1"/>
</dbReference>
<dbReference type="EMBL" id="FPBA01000041">
    <property type="protein sequence ID" value="SFU08300.1"/>
    <property type="molecule type" value="Genomic_DNA"/>
</dbReference>
<dbReference type="AlphaFoldDB" id="A0A1I7D9J6"/>
<dbReference type="Proteomes" id="UP000199546">
    <property type="component" value="Unassembled WGS sequence"/>
</dbReference>
<proteinExistence type="predicted"/>
<feature type="compositionally biased region" description="Basic and acidic residues" evidence="1">
    <location>
        <begin position="57"/>
        <end position="85"/>
    </location>
</feature>
<sequence length="99" mass="11211">MPITFHTSDGLPPTVAAVLAQHPDQTVVVLNHTLVELMSPLEQMELLTALFAKMDRPPAGRRLDELDELAAPRRERSRRTDENNRYTELSTSEQTNSRD</sequence>
<protein>
    <submittedName>
        <fullName evidence="2">Uncharacterized protein</fullName>
    </submittedName>
</protein>
<organism evidence="2 3">
    <name type="scientific">Geodermatophilus amargosae</name>
    <dbReference type="NCBI Taxonomy" id="1296565"/>
    <lineage>
        <taxon>Bacteria</taxon>
        <taxon>Bacillati</taxon>
        <taxon>Actinomycetota</taxon>
        <taxon>Actinomycetes</taxon>
        <taxon>Geodermatophilales</taxon>
        <taxon>Geodermatophilaceae</taxon>
        <taxon>Geodermatophilus</taxon>
    </lineage>
</organism>
<evidence type="ECO:0000256" key="1">
    <source>
        <dbReference type="SAM" id="MobiDB-lite"/>
    </source>
</evidence>
<gene>
    <name evidence="2" type="ORF">SAMN05660657_05504</name>
</gene>
<evidence type="ECO:0000313" key="2">
    <source>
        <dbReference type="EMBL" id="SFU08300.1"/>
    </source>
</evidence>
<keyword evidence="3" id="KW-1185">Reference proteome</keyword>
<name>A0A1I7D9J6_9ACTN</name>